<gene>
    <name evidence="6" type="ORF">N0B31_11180</name>
</gene>
<dbReference type="GO" id="GO:0016811">
    <property type="term" value="F:hydrolase activity, acting on carbon-nitrogen (but not peptide) bonds, in linear amides"/>
    <property type="evidence" value="ECO:0007669"/>
    <property type="project" value="TreeGrafter"/>
</dbReference>
<accession>A0A9E7UCZ9</accession>
<keyword evidence="3" id="KW-0378">Hydrolase</keyword>
<keyword evidence="2" id="KW-0479">Metal-binding</keyword>
<keyword evidence="4" id="KW-0862">Zinc</keyword>
<dbReference type="GeneID" id="74942992"/>
<organism evidence="6 7">
    <name type="scientific">Salinirubellus salinus</name>
    <dbReference type="NCBI Taxonomy" id="1364945"/>
    <lineage>
        <taxon>Archaea</taxon>
        <taxon>Methanobacteriati</taxon>
        <taxon>Methanobacteriota</taxon>
        <taxon>Stenosarchaea group</taxon>
        <taxon>Halobacteria</taxon>
        <taxon>Halobacteriales</taxon>
        <taxon>Natronomonadaceae</taxon>
        <taxon>Salinirubellus</taxon>
    </lineage>
</organism>
<name>A0A9E7UCZ9_9EURY</name>
<dbReference type="KEGG" id="ssai:N0B31_11180"/>
<dbReference type="InterPro" id="IPR024087">
    <property type="entry name" value="Creatininase-like_sf"/>
</dbReference>
<comment type="cofactor">
    <cofactor evidence="1">
        <name>Zn(2+)</name>
        <dbReference type="ChEBI" id="CHEBI:29105"/>
    </cofactor>
</comment>
<evidence type="ECO:0000313" key="7">
    <source>
        <dbReference type="Proteomes" id="UP001057580"/>
    </source>
</evidence>
<evidence type="ECO:0000256" key="5">
    <source>
        <dbReference type="SAM" id="MobiDB-lite"/>
    </source>
</evidence>
<protein>
    <submittedName>
        <fullName evidence="6">Creatininase family protein</fullName>
    </submittedName>
</protein>
<dbReference type="InterPro" id="IPR003785">
    <property type="entry name" value="Creatininase/forma_Hydrolase"/>
</dbReference>
<dbReference type="GO" id="GO:0009231">
    <property type="term" value="P:riboflavin biosynthetic process"/>
    <property type="evidence" value="ECO:0007669"/>
    <property type="project" value="TreeGrafter"/>
</dbReference>
<dbReference type="Gene3D" id="3.40.50.10310">
    <property type="entry name" value="Creatininase"/>
    <property type="match status" value="1"/>
</dbReference>
<dbReference type="PANTHER" id="PTHR35005">
    <property type="entry name" value="3-DEHYDRO-SCYLLO-INOSOSE HYDROLASE"/>
    <property type="match status" value="1"/>
</dbReference>
<evidence type="ECO:0000313" key="6">
    <source>
        <dbReference type="EMBL" id="UWM56837.1"/>
    </source>
</evidence>
<dbReference type="EMBL" id="CP104003">
    <property type="protein sequence ID" value="UWM56837.1"/>
    <property type="molecule type" value="Genomic_DNA"/>
</dbReference>
<feature type="region of interest" description="Disordered" evidence="5">
    <location>
        <begin position="210"/>
        <end position="232"/>
    </location>
</feature>
<dbReference type="PANTHER" id="PTHR35005:SF1">
    <property type="entry name" value="2-AMINO-5-FORMYLAMINO-6-RIBOSYLAMINOPYRIMIDIN-4(3H)-ONE 5'-MONOPHOSPHATE DEFORMYLASE"/>
    <property type="match status" value="1"/>
</dbReference>
<sequence>MSRATHRLEELRWPEVEQYLEECETPTVIVPIGSTEQHGPHLPLAVDAFQARDLAEEIAVAADVLVAPLIPYGDADHHLGFPGTVSLSTETVVSVLSDVYASLAGHGFENVITVNGHRIANLPAIETAMQQRKQQHPGVTFAAIDPLRLGVSVHQRLRDGDPEDGMHGGEFETSFMLARYPELVAEDEFVKESPTTGAYRTLNLVGNDDRVLTPSTAHSPEDGDLGHVGDPTLASAEKGEELWAELVADAAEFIEAVEAASLEAGQ</sequence>
<dbReference type="GO" id="GO:0046872">
    <property type="term" value="F:metal ion binding"/>
    <property type="evidence" value="ECO:0007669"/>
    <property type="project" value="UniProtKB-KW"/>
</dbReference>
<dbReference type="AlphaFoldDB" id="A0A9E7UCZ9"/>
<keyword evidence="7" id="KW-1185">Reference proteome</keyword>
<proteinExistence type="predicted"/>
<dbReference type="RefSeq" id="WP_260643951.1">
    <property type="nucleotide sequence ID" value="NZ_CP104003.1"/>
</dbReference>
<dbReference type="Pfam" id="PF02633">
    <property type="entry name" value="Creatininase"/>
    <property type="match status" value="1"/>
</dbReference>
<evidence type="ECO:0000256" key="4">
    <source>
        <dbReference type="ARBA" id="ARBA00022833"/>
    </source>
</evidence>
<reference evidence="6" key="1">
    <citation type="submission" date="2022-09" db="EMBL/GenBank/DDBJ databases">
        <title>Diverse halophilic archaea isolated from saline environments.</title>
        <authorList>
            <person name="Cui H.-L."/>
        </authorList>
    </citation>
    <scope>NUCLEOTIDE SEQUENCE</scope>
    <source>
        <strain evidence="6">ZS-35-S2</strain>
    </source>
</reference>
<evidence type="ECO:0000256" key="1">
    <source>
        <dbReference type="ARBA" id="ARBA00001947"/>
    </source>
</evidence>
<evidence type="ECO:0000256" key="3">
    <source>
        <dbReference type="ARBA" id="ARBA00022801"/>
    </source>
</evidence>
<dbReference type="SUPFAM" id="SSF102215">
    <property type="entry name" value="Creatininase"/>
    <property type="match status" value="1"/>
</dbReference>
<dbReference type="Proteomes" id="UP001057580">
    <property type="component" value="Chromosome"/>
</dbReference>
<evidence type="ECO:0000256" key="2">
    <source>
        <dbReference type="ARBA" id="ARBA00022723"/>
    </source>
</evidence>